<protein>
    <recommendedName>
        <fullName evidence="3">General secretion pathway GspH domain-containing protein</fullName>
    </recommendedName>
</protein>
<accession>A0A6C2UHU0</accession>
<reference evidence="1 2" key="1">
    <citation type="submission" date="2019-04" db="EMBL/GenBank/DDBJ databases">
        <authorList>
            <person name="Van Vliet M D."/>
        </authorList>
    </citation>
    <scope>NUCLEOTIDE SEQUENCE [LARGE SCALE GENOMIC DNA]</scope>
    <source>
        <strain evidence="1 2">F21</strain>
    </source>
</reference>
<dbReference type="InterPro" id="IPR045584">
    <property type="entry name" value="Pilin-like"/>
</dbReference>
<proteinExistence type="predicted"/>
<evidence type="ECO:0008006" key="3">
    <source>
        <dbReference type="Google" id="ProtNLM"/>
    </source>
</evidence>
<sequence>MLVLTLVISGIALPYFAGAYKGTKLRAASRTITRMARYARSMAILREETLTVVLNHETMEIYLGAKAETAATEADGELDQSVLKRLGYVDGDESSSETGGIEKEVHRFLPDTLSVREFEKDFREEDEEYDDLYLVRYFPNGQSEWFILELEDNRGLGVTLENDPISGKIRSEFTQ</sequence>
<keyword evidence="2" id="KW-1185">Reference proteome</keyword>
<dbReference type="AlphaFoldDB" id="A0A6C2UHU0"/>
<dbReference type="EMBL" id="CAAHFH010000001">
    <property type="protein sequence ID" value="VGO19433.1"/>
    <property type="molecule type" value="Genomic_DNA"/>
</dbReference>
<evidence type="ECO:0000313" key="1">
    <source>
        <dbReference type="EMBL" id="VGO19433.1"/>
    </source>
</evidence>
<evidence type="ECO:0000313" key="2">
    <source>
        <dbReference type="Proteomes" id="UP000346198"/>
    </source>
</evidence>
<name>A0A6C2UHU0_9BACT</name>
<gene>
    <name evidence="1" type="ORF">SCARR_01491</name>
</gene>
<dbReference type="SUPFAM" id="SSF54523">
    <property type="entry name" value="Pili subunits"/>
    <property type="match status" value="1"/>
</dbReference>
<dbReference type="Proteomes" id="UP000346198">
    <property type="component" value="Unassembled WGS sequence"/>
</dbReference>
<organism evidence="1 2">
    <name type="scientific">Pontiella sulfatireligans</name>
    <dbReference type="NCBI Taxonomy" id="2750658"/>
    <lineage>
        <taxon>Bacteria</taxon>
        <taxon>Pseudomonadati</taxon>
        <taxon>Kiritimatiellota</taxon>
        <taxon>Kiritimatiellia</taxon>
        <taxon>Kiritimatiellales</taxon>
        <taxon>Pontiellaceae</taxon>
        <taxon>Pontiella</taxon>
    </lineage>
</organism>